<proteinExistence type="predicted"/>
<evidence type="ECO:0000313" key="3">
    <source>
        <dbReference type="EMBL" id="CAG6533331.1"/>
    </source>
</evidence>
<keyword evidence="2" id="KW-1133">Transmembrane helix</keyword>
<feature type="compositionally biased region" description="Polar residues" evidence="1">
    <location>
        <begin position="138"/>
        <end position="147"/>
    </location>
</feature>
<dbReference type="EMBL" id="HBUE01315035">
    <property type="protein sequence ID" value="CAG6585211.1"/>
    <property type="molecule type" value="Transcribed_RNA"/>
</dbReference>
<feature type="transmembrane region" description="Helical" evidence="2">
    <location>
        <begin position="12"/>
        <end position="31"/>
    </location>
</feature>
<evidence type="ECO:0000256" key="2">
    <source>
        <dbReference type="SAM" id="Phobius"/>
    </source>
</evidence>
<evidence type="ECO:0000256" key="1">
    <source>
        <dbReference type="SAM" id="MobiDB-lite"/>
    </source>
</evidence>
<organism evidence="3">
    <name type="scientific">Culex pipiens</name>
    <name type="common">House mosquito</name>
    <dbReference type="NCBI Taxonomy" id="7175"/>
    <lineage>
        <taxon>Eukaryota</taxon>
        <taxon>Metazoa</taxon>
        <taxon>Ecdysozoa</taxon>
        <taxon>Arthropoda</taxon>
        <taxon>Hexapoda</taxon>
        <taxon>Insecta</taxon>
        <taxon>Pterygota</taxon>
        <taxon>Neoptera</taxon>
        <taxon>Endopterygota</taxon>
        <taxon>Diptera</taxon>
        <taxon>Nematocera</taxon>
        <taxon>Culicoidea</taxon>
        <taxon>Culicidae</taxon>
        <taxon>Culicinae</taxon>
        <taxon>Culicini</taxon>
        <taxon>Culex</taxon>
        <taxon>Culex</taxon>
    </lineage>
</organism>
<keyword evidence="2" id="KW-0812">Transmembrane</keyword>
<protein>
    <submittedName>
        <fullName evidence="3">(northern house mosquito) hypothetical protein</fullName>
    </submittedName>
</protein>
<sequence length="147" mass="16392">MLASTLVDRYTCYLNALIILVNLFGCIFPSISCNRQLGVNVFAHTLNYLKFINLSSIVTPNYFCSLCSFSVITTVLLLMTVRVDGWMAAACTISVELRCTRSSCPSGGSCRGNHARTVVWRWSSRSRRHGPRWGRRSTSAISSCLQQ</sequence>
<reference evidence="3" key="1">
    <citation type="submission" date="2021-05" db="EMBL/GenBank/DDBJ databases">
        <authorList>
            <person name="Alioto T."/>
            <person name="Alioto T."/>
            <person name="Gomez Garrido J."/>
        </authorList>
    </citation>
    <scope>NUCLEOTIDE SEQUENCE</scope>
</reference>
<name>A0A8D8MLQ0_CULPI</name>
<feature type="region of interest" description="Disordered" evidence="1">
    <location>
        <begin position="128"/>
        <end position="147"/>
    </location>
</feature>
<feature type="transmembrane region" description="Helical" evidence="2">
    <location>
        <begin position="51"/>
        <end position="78"/>
    </location>
</feature>
<dbReference type="EMBL" id="HBUE01208694">
    <property type="protein sequence ID" value="CAG6533331.1"/>
    <property type="molecule type" value="Transcribed_RNA"/>
</dbReference>
<keyword evidence="2" id="KW-0472">Membrane</keyword>
<accession>A0A8D8MLQ0</accession>
<dbReference type="AlphaFoldDB" id="A0A8D8MLQ0"/>